<feature type="region of interest" description="Disordered" evidence="1">
    <location>
        <begin position="113"/>
        <end position="143"/>
    </location>
</feature>
<evidence type="ECO:0000256" key="1">
    <source>
        <dbReference type="SAM" id="MobiDB-lite"/>
    </source>
</evidence>
<dbReference type="EMBL" id="JAINUF010000010">
    <property type="protein sequence ID" value="KAJ8347885.1"/>
    <property type="molecule type" value="Genomic_DNA"/>
</dbReference>
<evidence type="ECO:0000313" key="3">
    <source>
        <dbReference type="EMBL" id="KAJ8347885.1"/>
    </source>
</evidence>
<evidence type="ECO:0000313" key="4">
    <source>
        <dbReference type="Proteomes" id="UP001152622"/>
    </source>
</evidence>
<accession>A0A9Q1EZB3</accession>
<feature type="region of interest" description="Disordered" evidence="1">
    <location>
        <begin position="195"/>
        <end position="338"/>
    </location>
</feature>
<proteinExistence type="predicted"/>
<evidence type="ECO:0000259" key="2">
    <source>
        <dbReference type="Pfam" id="PF25914"/>
    </source>
</evidence>
<gene>
    <name evidence="3" type="ORF">SKAU_G00264740</name>
</gene>
<dbReference type="OrthoDB" id="8062037at2759"/>
<reference evidence="3" key="1">
    <citation type="journal article" date="2023" name="Science">
        <title>Genome structures resolve the early diversification of teleost fishes.</title>
        <authorList>
            <person name="Parey E."/>
            <person name="Louis A."/>
            <person name="Montfort J."/>
            <person name="Bouchez O."/>
            <person name="Roques C."/>
            <person name="Iampietro C."/>
            <person name="Lluch J."/>
            <person name="Castinel A."/>
            <person name="Donnadieu C."/>
            <person name="Desvignes T."/>
            <person name="Floi Bucao C."/>
            <person name="Jouanno E."/>
            <person name="Wen M."/>
            <person name="Mejri S."/>
            <person name="Dirks R."/>
            <person name="Jansen H."/>
            <person name="Henkel C."/>
            <person name="Chen W.J."/>
            <person name="Zahm M."/>
            <person name="Cabau C."/>
            <person name="Klopp C."/>
            <person name="Thompson A.W."/>
            <person name="Robinson-Rechavi M."/>
            <person name="Braasch I."/>
            <person name="Lecointre G."/>
            <person name="Bobe J."/>
            <person name="Postlethwait J.H."/>
            <person name="Berthelot C."/>
            <person name="Roest Crollius H."/>
            <person name="Guiguen Y."/>
        </authorList>
    </citation>
    <scope>NUCLEOTIDE SEQUENCE</scope>
    <source>
        <strain evidence="3">WJC10195</strain>
    </source>
</reference>
<protein>
    <recommendedName>
        <fullName evidence="2">E3 ubiquitin-protein ligase RNF6/12 N-terminal domain-containing protein</fullName>
    </recommendedName>
</protein>
<dbReference type="Proteomes" id="UP001152622">
    <property type="component" value="Chromosome 10"/>
</dbReference>
<keyword evidence="4" id="KW-1185">Reference proteome</keyword>
<dbReference type="Pfam" id="PF25914">
    <property type="entry name" value="RNF6_N"/>
    <property type="match status" value="1"/>
</dbReference>
<feature type="domain" description="E3 ubiquitin-protein ligase RNF6/12 N-terminal" evidence="2">
    <location>
        <begin position="54"/>
        <end position="111"/>
    </location>
</feature>
<feature type="region of interest" description="Disordered" evidence="1">
    <location>
        <begin position="159"/>
        <end position="183"/>
    </location>
</feature>
<name>A0A9Q1EZB3_SYNKA</name>
<feature type="compositionally biased region" description="Polar residues" evidence="1">
    <location>
        <begin position="159"/>
        <end position="182"/>
    </location>
</feature>
<dbReference type="AlphaFoldDB" id="A0A9Q1EZB3"/>
<dbReference type="InterPro" id="IPR058896">
    <property type="entry name" value="RNF6/12_N"/>
</dbReference>
<organism evidence="3 4">
    <name type="scientific">Synaphobranchus kaupii</name>
    <name type="common">Kaup's arrowtooth eel</name>
    <dbReference type="NCBI Taxonomy" id="118154"/>
    <lineage>
        <taxon>Eukaryota</taxon>
        <taxon>Metazoa</taxon>
        <taxon>Chordata</taxon>
        <taxon>Craniata</taxon>
        <taxon>Vertebrata</taxon>
        <taxon>Euteleostomi</taxon>
        <taxon>Actinopterygii</taxon>
        <taxon>Neopterygii</taxon>
        <taxon>Teleostei</taxon>
        <taxon>Anguilliformes</taxon>
        <taxon>Synaphobranchidae</taxon>
        <taxon>Synaphobranchus</taxon>
    </lineage>
</organism>
<sequence>MSVTLSRTLLDAARIFPFYTETRQQGERESTPTPAALSAKTVSVVMDTPGGRDEHVQQQERLQREEAYYHFINGLNEEEYRLMRDSNLLGTPGEITAEELRQRLDGAKERLLAQPHLEPRPQSSNPHEDNGGRGGVEMGSEASNGDSLLEWLNTFRRTGNATRSGQSGNQTWRAVSRTNPNSGEFRFSLEININHEQPEPSDPVDSPVPDPPLDPAHPSQGRRSQMRRTRSGTIAAAVPQTPPEIPASRVMGVRRGADPGAPSQTASPQTVAMGGRQGQAQGAEQERGSVGSDCPRAVPDASHPGAPSAWERRRSRTRARGRRGGEGGGVSPQPVTAA</sequence>
<comment type="caution">
    <text evidence="3">The sequence shown here is derived from an EMBL/GenBank/DDBJ whole genome shotgun (WGS) entry which is preliminary data.</text>
</comment>
<feature type="compositionally biased region" description="Basic residues" evidence="1">
    <location>
        <begin position="313"/>
        <end position="322"/>
    </location>
</feature>
<feature type="compositionally biased region" description="Pro residues" evidence="1">
    <location>
        <begin position="206"/>
        <end position="215"/>
    </location>
</feature>